<dbReference type="EMBL" id="KL660643">
    <property type="protein sequence ID" value="KFA64886.1"/>
    <property type="molecule type" value="Genomic_DNA"/>
</dbReference>
<feature type="compositionally biased region" description="Polar residues" evidence="1">
    <location>
        <begin position="245"/>
        <end position="254"/>
    </location>
</feature>
<reference evidence="3 4" key="1">
    <citation type="journal article" date="2014" name="BMC Genomics">
        <title>Comparative genome sequencing reveals chemotype-specific gene clusters in the toxigenic black mold Stachybotrys.</title>
        <authorList>
            <person name="Semeiks J."/>
            <person name="Borek D."/>
            <person name="Otwinowski Z."/>
            <person name="Grishin N.V."/>
        </authorList>
    </citation>
    <scope>NUCLEOTIDE SEQUENCE [LARGE SCALE GENOMIC DNA]</scope>
    <source>
        <strain evidence="3 4">IBT 40285</strain>
    </source>
</reference>
<keyword evidence="4" id="KW-1185">Reference proteome</keyword>
<keyword evidence="2" id="KW-0472">Membrane</keyword>
<protein>
    <submittedName>
        <fullName evidence="3">Uncharacterized protein</fullName>
    </submittedName>
</protein>
<evidence type="ECO:0000313" key="4">
    <source>
        <dbReference type="Proteomes" id="UP000028524"/>
    </source>
</evidence>
<dbReference type="Proteomes" id="UP000028524">
    <property type="component" value="Unassembled WGS sequence"/>
</dbReference>
<dbReference type="InParanoid" id="A0A084QLQ1"/>
<dbReference type="AlphaFoldDB" id="A0A084QLQ1"/>
<proteinExistence type="predicted"/>
<keyword evidence="2" id="KW-1133">Transmembrane helix</keyword>
<dbReference type="OMA" id="HQYASHA"/>
<accession>A0A084QLQ1</accession>
<feature type="transmembrane region" description="Helical" evidence="2">
    <location>
        <begin position="139"/>
        <end position="161"/>
    </location>
</feature>
<dbReference type="STRING" id="1283841.A0A084QLQ1"/>
<evidence type="ECO:0000256" key="1">
    <source>
        <dbReference type="SAM" id="MobiDB-lite"/>
    </source>
</evidence>
<name>A0A084QLQ1_STAC4</name>
<dbReference type="HOGENOM" id="CLU_891910_0_0_1"/>
<evidence type="ECO:0000313" key="3">
    <source>
        <dbReference type="EMBL" id="KFA64886.1"/>
    </source>
</evidence>
<evidence type="ECO:0000256" key="2">
    <source>
        <dbReference type="SAM" id="Phobius"/>
    </source>
</evidence>
<feature type="compositionally biased region" description="Basic residues" evidence="1">
    <location>
        <begin position="263"/>
        <end position="274"/>
    </location>
</feature>
<keyword evidence="2" id="KW-0812">Transmembrane</keyword>
<sequence>MTDFTIEKLGISCPALSRFYVCPRSRFIGCCSEDPCVLPDGVCPQDRMQPTSFDMFSYNMIERHECVFADAQWYTCAYTSPPFLGCCTVNPCEVGECPLRSLRPARMSDDDEASAIFMGAAAPGQIVGGGRDRLTGGDVAGIVMSLMIAVGLVGGLGWWAWKRRRWMAEEERLLMRTLEDKAASVGSLHSQRGYGGYATSPDHESSSSQPHRLTTAPEPQPPCLTNRITNRRASGETSKRRRTTGDPTANIHGSSDSRDVGAHKAKLQHLHPKRTHDVGGVGAASAGRGGAGVFAAGDAAQTRAEEDFNGAG</sequence>
<feature type="region of interest" description="Disordered" evidence="1">
    <location>
        <begin position="185"/>
        <end position="286"/>
    </location>
</feature>
<organism evidence="3 4">
    <name type="scientific">Stachybotrys chlorohalonatus (strain IBT 40285)</name>
    <dbReference type="NCBI Taxonomy" id="1283841"/>
    <lineage>
        <taxon>Eukaryota</taxon>
        <taxon>Fungi</taxon>
        <taxon>Dikarya</taxon>
        <taxon>Ascomycota</taxon>
        <taxon>Pezizomycotina</taxon>
        <taxon>Sordariomycetes</taxon>
        <taxon>Hypocreomycetidae</taxon>
        <taxon>Hypocreales</taxon>
        <taxon>Stachybotryaceae</taxon>
        <taxon>Stachybotrys</taxon>
    </lineage>
</organism>
<gene>
    <name evidence="3" type="ORF">S40285_02866</name>
</gene>
<dbReference type="OrthoDB" id="3692311at2759"/>